<feature type="region of interest" description="Disordered" evidence="4">
    <location>
        <begin position="377"/>
        <end position="400"/>
    </location>
</feature>
<dbReference type="EMBL" id="JAFKGL010000014">
    <property type="protein sequence ID" value="MBN9412957.1"/>
    <property type="molecule type" value="Genomic_DNA"/>
</dbReference>
<evidence type="ECO:0000313" key="9">
    <source>
        <dbReference type="EMBL" id="MBN9412957.1"/>
    </source>
</evidence>
<keyword evidence="3" id="KW-0175">Coiled coil</keyword>
<sequence length="400" mass="44143">MKQRQYGIRAIFILSTCILVSSCKNNKQESAQKEPIEVKVVTLRAQKFTLTKELPGRTSAYRIAEIRPQVDGIILKRQFMEGSNVISGGELYQIDPAKYQASYDNAKGNLAQAAAALEVARLKEKRYKNLLPSHAVSQQDYDDARASLKQAEANILSSQADVELALINLNYTHIKSPLNGRIGKSNFTEGALVTANQSSALAIVQQLDPIYVDITQPMVELLHLKKQFAAGNLKNPVDQDLKLKLILEDESVYKELGTLQFTDVTVDSTTGSVTIRGLFPNPDFDLMPGSFVRVVIEQGVQENALLVPQPSVTRDSSGSARVLVVNNKNIVEIRNVTTEQAINDQWLVKEGLKNGDKVILEGIQKVKPGDQVKPLEVLQSSKLPSTNSMSNPTHPQLKKK</sequence>
<feature type="domain" description="Multidrug resistance protein MdtA-like alpha-helical hairpin" evidence="5">
    <location>
        <begin position="103"/>
        <end position="172"/>
    </location>
</feature>
<dbReference type="Gene3D" id="2.40.50.100">
    <property type="match status" value="1"/>
</dbReference>
<dbReference type="Gene3D" id="1.10.287.470">
    <property type="entry name" value="Helix hairpin bin"/>
    <property type="match status" value="1"/>
</dbReference>
<name>A0A8J7TUA1_9PROT</name>
<dbReference type="FunFam" id="1.10.287.470:FF:000002">
    <property type="entry name" value="Efflux RND transporter periplasmic adaptor subunit"/>
    <property type="match status" value="1"/>
</dbReference>
<dbReference type="Pfam" id="PF25876">
    <property type="entry name" value="HH_MFP_RND"/>
    <property type="match status" value="1"/>
</dbReference>
<dbReference type="InterPro" id="IPR058626">
    <property type="entry name" value="MdtA-like_b-barrel"/>
</dbReference>
<accession>A0A8J7TUA1</accession>
<dbReference type="GO" id="GO:0046677">
    <property type="term" value="P:response to antibiotic"/>
    <property type="evidence" value="ECO:0007669"/>
    <property type="project" value="TreeGrafter"/>
</dbReference>
<feature type="coiled-coil region" evidence="3">
    <location>
        <begin position="103"/>
        <end position="161"/>
    </location>
</feature>
<evidence type="ECO:0000313" key="10">
    <source>
        <dbReference type="Proteomes" id="UP000664414"/>
    </source>
</evidence>
<proteinExistence type="inferred from homology"/>
<dbReference type="PROSITE" id="PS51257">
    <property type="entry name" value="PROKAR_LIPOPROTEIN"/>
    <property type="match status" value="1"/>
</dbReference>
<dbReference type="PANTHER" id="PTHR30158">
    <property type="entry name" value="ACRA/E-RELATED COMPONENT OF DRUG EFFLUX TRANSPORTER"/>
    <property type="match status" value="1"/>
</dbReference>
<feature type="domain" description="Multidrug resistance protein MdtA-like beta-barrel" evidence="7">
    <location>
        <begin position="209"/>
        <end position="299"/>
    </location>
</feature>
<dbReference type="Pfam" id="PF25944">
    <property type="entry name" value="Beta-barrel_RND"/>
    <property type="match status" value="1"/>
</dbReference>
<dbReference type="InterPro" id="IPR006143">
    <property type="entry name" value="RND_pump_MFP"/>
</dbReference>
<evidence type="ECO:0000256" key="4">
    <source>
        <dbReference type="SAM" id="MobiDB-lite"/>
    </source>
</evidence>
<dbReference type="SUPFAM" id="SSF111369">
    <property type="entry name" value="HlyD-like secretion proteins"/>
    <property type="match status" value="1"/>
</dbReference>
<dbReference type="Pfam" id="PF25917">
    <property type="entry name" value="BSH_RND"/>
    <property type="match status" value="1"/>
</dbReference>
<dbReference type="Proteomes" id="UP000664414">
    <property type="component" value="Unassembled WGS sequence"/>
</dbReference>
<dbReference type="Pfam" id="PF25967">
    <property type="entry name" value="RND-MFP_C"/>
    <property type="match status" value="1"/>
</dbReference>
<dbReference type="PANTHER" id="PTHR30158:SF3">
    <property type="entry name" value="MULTIDRUG EFFLUX PUMP SUBUNIT ACRA-RELATED"/>
    <property type="match status" value="1"/>
</dbReference>
<evidence type="ECO:0000256" key="2">
    <source>
        <dbReference type="ARBA" id="ARBA00009477"/>
    </source>
</evidence>
<dbReference type="InterPro" id="IPR058624">
    <property type="entry name" value="MdtA-like_HH"/>
</dbReference>
<dbReference type="AlphaFoldDB" id="A0A8J7TUA1"/>
<dbReference type="InterPro" id="IPR058625">
    <property type="entry name" value="MdtA-like_BSH"/>
</dbReference>
<feature type="domain" description="Multidrug resistance protein MdtA-like C-terminal permuted SH3" evidence="8">
    <location>
        <begin position="303"/>
        <end position="365"/>
    </location>
</feature>
<dbReference type="NCBIfam" id="TIGR01730">
    <property type="entry name" value="RND_mfp"/>
    <property type="match status" value="1"/>
</dbReference>
<dbReference type="GO" id="GO:0022857">
    <property type="term" value="F:transmembrane transporter activity"/>
    <property type="evidence" value="ECO:0007669"/>
    <property type="project" value="InterPro"/>
</dbReference>
<evidence type="ECO:0000259" key="6">
    <source>
        <dbReference type="Pfam" id="PF25917"/>
    </source>
</evidence>
<protein>
    <submittedName>
        <fullName evidence="9">Efflux RND transporter periplasmic adaptor subunit</fullName>
    </submittedName>
</protein>
<evidence type="ECO:0000259" key="7">
    <source>
        <dbReference type="Pfam" id="PF25944"/>
    </source>
</evidence>
<dbReference type="GO" id="GO:0005886">
    <property type="term" value="C:plasma membrane"/>
    <property type="evidence" value="ECO:0007669"/>
    <property type="project" value="UniProtKB-SubCell"/>
</dbReference>
<dbReference type="Gene3D" id="2.40.30.170">
    <property type="match status" value="1"/>
</dbReference>
<evidence type="ECO:0000259" key="8">
    <source>
        <dbReference type="Pfam" id="PF25967"/>
    </source>
</evidence>
<dbReference type="FunFam" id="2.40.420.20:FF:000001">
    <property type="entry name" value="Efflux RND transporter periplasmic adaptor subunit"/>
    <property type="match status" value="1"/>
</dbReference>
<reference evidence="9" key="1">
    <citation type="submission" date="2021-02" db="EMBL/GenBank/DDBJ databases">
        <title>Thiocyanate and organic carbon inputs drive convergent selection for specific autotrophic Afipia and Thiobacillus strains within complex microbiomes.</title>
        <authorList>
            <person name="Huddy R.J."/>
            <person name="Sachdeva R."/>
            <person name="Kadzinga F."/>
            <person name="Kantor R.S."/>
            <person name="Harrison S.T.L."/>
            <person name="Banfield J.F."/>
        </authorList>
    </citation>
    <scope>NUCLEOTIDE SEQUENCE</scope>
    <source>
        <strain evidence="9">SCN18_10_11_15_R4_P_38_20</strain>
    </source>
</reference>
<dbReference type="Gene3D" id="2.40.420.20">
    <property type="match status" value="1"/>
</dbReference>
<feature type="compositionally biased region" description="Polar residues" evidence="4">
    <location>
        <begin position="378"/>
        <end position="394"/>
    </location>
</feature>
<evidence type="ECO:0000256" key="1">
    <source>
        <dbReference type="ARBA" id="ARBA00004196"/>
    </source>
</evidence>
<comment type="subcellular location">
    <subcellularLocation>
        <location evidence="1">Cell envelope</location>
    </subcellularLocation>
</comment>
<organism evidence="9 10">
    <name type="scientific">Candidatus Paracaedimonas acanthamoebae</name>
    <dbReference type="NCBI Taxonomy" id="244581"/>
    <lineage>
        <taxon>Bacteria</taxon>
        <taxon>Pseudomonadati</taxon>
        <taxon>Pseudomonadota</taxon>
        <taxon>Alphaproteobacteria</taxon>
        <taxon>Holosporales</taxon>
        <taxon>Caedimonadaceae</taxon>
        <taxon>Candidatus Paracaedimonas</taxon>
    </lineage>
</organism>
<evidence type="ECO:0000256" key="3">
    <source>
        <dbReference type="SAM" id="Coils"/>
    </source>
</evidence>
<evidence type="ECO:0000259" key="5">
    <source>
        <dbReference type="Pfam" id="PF25876"/>
    </source>
</evidence>
<comment type="similarity">
    <text evidence="2">Belongs to the membrane fusion protein (MFP) (TC 8.A.1) family.</text>
</comment>
<feature type="domain" description="Multidrug resistance protein MdtA-like barrel-sandwich hybrid" evidence="6">
    <location>
        <begin position="62"/>
        <end position="205"/>
    </location>
</feature>
<dbReference type="InterPro" id="IPR058627">
    <property type="entry name" value="MdtA-like_C"/>
</dbReference>
<comment type="caution">
    <text evidence="9">The sequence shown here is derived from an EMBL/GenBank/DDBJ whole genome shotgun (WGS) entry which is preliminary data.</text>
</comment>
<gene>
    <name evidence="9" type="ORF">J0H12_03400</name>
</gene>